<dbReference type="EMBL" id="NKCI01000798">
    <property type="protein sequence ID" value="RSL38628.1"/>
    <property type="molecule type" value="Genomic_DNA"/>
</dbReference>
<feature type="non-terminal residue" evidence="2">
    <location>
        <position position="187"/>
    </location>
</feature>
<dbReference type="OrthoDB" id="5147171at2759"/>
<feature type="compositionally biased region" description="Basic and acidic residues" evidence="1">
    <location>
        <begin position="1"/>
        <end position="11"/>
    </location>
</feature>
<evidence type="ECO:0000256" key="1">
    <source>
        <dbReference type="SAM" id="MobiDB-lite"/>
    </source>
</evidence>
<sequence length="187" mass="21261">MDDHDMDHGSDGDVESDSGYDTVRISSKGEAPGVLVKSGGKYRVHTKALFVTYTQSRVEDPEEFHECLRSSVAKYLDPKDRNDPEGFQVFGVKEFHEDGSPHYHVVMKMRHLIQWRNAREKLRVWIERDGERVVDTNAIHVKQKAQGEPMDKFLEDTQGYLIKDVGDNAVLFGTRIECSSSRSGSDD</sequence>
<name>A0A428NCZ0_9HYPO</name>
<gene>
    <name evidence="2" type="ORF">CEP54_016398</name>
</gene>
<protein>
    <recommendedName>
        <fullName evidence="4">Geminivirus AL1 replication-associated protein catalytic domain-containing protein</fullName>
    </recommendedName>
</protein>
<dbReference type="AlphaFoldDB" id="A0A428NCZ0"/>
<evidence type="ECO:0000313" key="2">
    <source>
        <dbReference type="EMBL" id="RSL38628.1"/>
    </source>
</evidence>
<dbReference type="Gene3D" id="3.40.1310.20">
    <property type="match status" value="1"/>
</dbReference>
<dbReference type="Proteomes" id="UP000288168">
    <property type="component" value="Unassembled WGS sequence"/>
</dbReference>
<evidence type="ECO:0008006" key="4">
    <source>
        <dbReference type="Google" id="ProtNLM"/>
    </source>
</evidence>
<reference evidence="2 3" key="1">
    <citation type="submission" date="2017-06" db="EMBL/GenBank/DDBJ databases">
        <title>Comparative genomic analysis of Ambrosia Fusariam Clade fungi.</title>
        <authorList>
            <person name="Stajich J.E."/>
            <person name="Carrillo J."/>
            <person name="Kijimoto T."/>
            <person name="Eskalen A."/>
            <person name="O'Donnell K."/>
            <person name="Kasson M."/>
        </authorList>
    </citation>
    <scope>NUCLEOTIDE SEQUENCE [LARGE SCALE GENOMIC DNA]</scope>
    <source>
        <strain evidence="2 3">NRRL62584</strain>
    </source>
</reference>
<keyword evidence="3" id="KW-1185">Reference proteome</keyword>
<comment type="caution">
    <text evidence="2">The sequence shown here is derived from an EMBL/GenBank/DDBJ whole genome shotgun (WGS) entry which is preliminary data.</text>
</comment>
<accession>A0A428NCZ0</accession>
<dbReference type="SUPFAM" id="SSF55464">
    <property type="entry name" value="Origin of replication-binding domain, RBD-like"/>
    <property type="match status" value="1"/>
</dbReference>
<proteinExistence type="predicted"/>
<evidence type="ECO:0000313" key="3">
    <source>
        <dbReference type="Proteomes" id="UP000288168"/>
    </source>
</evidence>
<feature type="region of interest" description="Disordered" evidence="1">
    <location>
        <begin position="1"/>
        <end position="25"/>
    </location>
</feature>
<organism evidence="2 3">
    <name type="scientific">Fusarium duplospermum</name>
    <dbReference type="NCBI Taxonomy" id="1325734"/>
    <lineage>
        <taxon>Eukaryota</taxon>
        <taxon>Fungi</taxon>
        <taxon>Dikarya</taxon>
        <taxon>Ascomycota</taxon>
        <taxon>Pezizomycotina</taxon>
        <taxon>Sordariomycetes</taxon>
        <taxon>Hypocreomycetidae</taxon>
        <taxon>Hypocreales</taxon>
        <taxon>Nectriaceae</taxon>
        <taxon>Fusarium</taxon>
        <taxon>Fusarium solani species complex</taxon>
    </lineage>
</organism>